<keyword evidence="2" id="KW-0732">Signal</keyword>
<organism evidence="3 4">
    <name type="scientific">Melaminivora alkalimesophila</name>
    <dbReference type="NCBI Taxonomy" id="1165852"/>
    <lineage>
        <taxon>Bacteria</taxon>
        <taxon>Pseudomonadati</taxon>
        <taxon>Pseudomonadota</taxon>
        <taxon>Betaproteobacteria</taxon>
        <taxon>Burkholderiales</taxon>
        <taxon>Comamonadaceae</taxon>
        <taxon>Melaminivora</taxon>
    </lineage>
</organism>
<keyword evidence="1" id="KW-0802">TPR repeat</keyword>
<dbReference type="SUPFAM" id="SSF48452">
    <property type="entry name" value="TPR-like"/>
    <property type="match status" value="1"/>
</dbReference>
<dbReference type="EMBL" id="QGUB01000007">
    <property type="protein sequence ID" value="PWW44643.1"/>
    <property type="molecule type" value="Genomic_DNA"/>
</dbReference>
<evidence type="ECO:0000256" key="1">
    <source>
        <dbReference type="PROSITE-ProRule" id="PRU00339"/>
    </source>
</evidence>
<feature type="repeat" description="TPR" evidence="1">
    <location>
        <begin position="101"/>
        <end position="134"/>
    </location>
</feature>
<dbReference type="AlphaFoldDB" id="A0A317RDM7"/>
<comment type="caution">
    <text evidence="3">The sequence shown here is derived from an EMBL/GenBank/DDBJ whole genome shotgun (WGS) entry which is preliminary data.</text>
</comment>
<reference evidence="3 4" key="1">
    <citation type="submission" date="2018-05" db="EMBL/GenBank/DDBJ databases">
        <title>Genomic Encyclopedia of Type Strains, Phase IV (KMG-IV): sequencing the most valuable type-strain genomes for metagenomic binning, comparative biology and taxonomic classification.</title>
        <authorList>
            <person name="Goeker M."/>
        </authorList>
    </citation>
    <scope>NUCLEOTIDE SEQUENCE [LARGE SCALE GENOMIC DNA]</scope>
    <source>
        <strain evidence="3 4">DSM 26006</strain>
    </source>
</reference>
<feature type="signal peptide" evidence="2">
    <location>
        <begin position="1"/>
        <end position="29"/>
    </location>
</feature>
<dbReference type="PROSITE" id="PS50005">
    <property type="entry name" value="TPR"/>
    <property type="match status" value="1"/>
</dbReference>
<dbReference type="InterPro" id="IPR019734">
    <property type="entry name" value="TPR_rpt"/>
</dbReference>
<sequence length="184" mass="19786">MNAARPFAFRALPQLLLAGALLLGGLAQAQPAAGAAYAPLQQLLASGKAAEALAQLDERIAAQPRDPQLRFLRAVALADLDRQDEAIEALLQLTQTYPELAEPYNNLAVLYAARNQLDKARDALEMAVRARPDYAMAHENLADIYARMAFEAYSRASGLDPAVAARVAPRLSVLRQLLATPGGR</sequence>
<evidence type="ECO:0000256" key="2">
    <source>
        <dbReference type="SAM" id="SignalP"/>
    </source>
</evidence>
<accession>A0A317RDM7</accession>
<protein>
    <submittedName>
        <fullName evidence="3">Tetratricopeptide repeat protein</fullName>
    </submittedName>
</protein>
<keyword evidence="4" id="KW-1185">Reference proteome</keyword>
<evidence type="ECO:0000313" key="4">
    <source>
        <dbReference type="Proteomes" id="UP000246483"/>
    </source>
</evidence>
<dbReference type="Proteomes" id="UP000246483">
    <property type="component" value="Unassembled WGS sequence"/>
</dbReference>
<dbReference type="SMART" id="SM00028">
    <property type="entry name" value="TPR"/>
    <property type="match status" value="2"/>
</dbReference>
<dbReference type="Gene3D" id="1.25.40.10">
    <property type="entry name" value="Tetratricopeptide repeat domain"/>
    <property type="match status" value="1"/>
</dbReference>
<proteinExistence type="predicted"/>
<dbReference type="OrthoDB" id="5294075at2"/>
<name>A0A317RDM7_9BURK</name>
<gene>
    <name evidence="3" type="ORF">DFR36_107109</name>
</gene>
<dbReference type="Pfam" id="PF13432">
    <property type="entry name" value="TPR_16"/>
    <property type="match status" value="2"/>
</dbReference>
<dbReference type="InterPro" id="IPR011990">
    <property type="entry name" value="TPR-like_helical_dom_sf"/>
</dbReference>
<dbReference type="RefSeq" id="WP_019374632.1">
    <property type="nucleotide sequence ID" value="NZ_ALEE01000591.1"/>
</dbReference>
<evidence type="ECO:0000313" key="3">
    <source>
        <dbReference type="EMBL" id="PWW44643.1"/>
    </source>
</evidence>
<feature type="chain" id="PRO_5016310952" evidence="2">
    <location>
        <begin position="30"/>
        <end position="184"/>
    </location>
</feature>